<feature type="transmembrane region" description="Helical" evidence="8">
    <location>
        <begin position="29"/>
        <end position="46"/>
    </location>
</feature>
<keyword evidence="5 8" id="KW-1133">Transmembrane helix</keyword>
<dbReference type="EMBL" id="MVHV01000033">
    <property type="protein sequence ID" value="ORA77924.1"/>
    <property type="molecule type" value="Genomic_DNA"/>
</dbReference>
<organism evidence="10 11">
    <name type="scientific">Mycobacterium malmoense</name>
    <dbReference type="NCBI Taxonomy" id="1780"/>
    <lineage>
        <taxon>Bacteria</taxon>
        <taxon>Bacillati</taxon>
        <taxon>Actinomycetota</taxon>
        <taxon>Actinomycetes</taxon>
        <taxon>Mycobacteriales</taxon>
        <taxon>Mycobacteriaceae</taxon>
        <taxon>Mycobacterium</taxon>
    </lineage>
</organism>
<evidence type="ECO:0000256" key="2">
    <source>
        <dbReference type="ARBA" id="ARBA00007783"/>
    </source>
</evidence>
<comment type="subcellular location">
    <subcellularLocation>
        <location evidence="1">Cell membrane</location>
        <topology evidence="1">Multi-pass membrane protein</topology>
    </subcellularLocation>
</comment>
<dbReference type="Pfam" id="PF12698">
    <property type="entry name" value="ABC2_membrane_3"/>
    <property type="match status" value="1"/>
</dbReference>
<name>A0ABX3SMH9_MYCMA</name>
<dbReference type="InterPro" id="IPR013525">
    <property type="entry name" value="ABC2_TM"/>
</dbReference>
<evidence type="ECO:0000313" key="11">
    <source>
        <dbReference type="Proteomes" id="UP000243140"/>
    </source>
</evidence>
<keyword evidence="7" id="KW-0046">Antibiotic resistance</keyword>
<gene>
    <name evidence="10" type="ORF">BST29_22540</name>
</gene>
<keyword evidence="4 8" id="KW-0812">Transmembrane</keyword>
<keyword evidence="6 8" id="KW-0472">Membrane</keyword>
<feature type="transmembrane region" description="Helical" evidence="8">
    <location>
        <begin position="142"/>
        <end position="164"/>
    </location>
</feature>
<evidence type="ECO:0000256" key="1">
    <source>
        <dbReference type="ARBA" id="ARBA00004651"/>
    </source>
</evidence>
<dbReference type="Proteomes" id="UP000243140">
    <property type="component" value="Unassembled WGS sequence"/>
</dbReference>
<dbReference type="PANTHER" id="PTHR43077:SF8">
    <property type="entry name" value="DOXORUBICIN RESISTANCE ABC TRANSPORTER PERMEASE PROTEIN DRRB"/>
    <property type="match status" value="1"/>
</dbReference>
<evidence type="ECO:0000256" key="8">
    <source>
        <dbReference type="SAM" id="Phobius"/>
    </source>
</evidence>
<evidence type="ECO:0000256" key="5">
    <source>
        <dbReference type="ARBA" id="ARBA00022989"/>
    </source>
</evidence>
<dbReference type="InterPro" id="IPR000412">
    <property type="entry name" value="ABC_2_transport"/>
</dbReference>
<dbReference type="InterPro" id="IPR051328">
    <property type="entry name" value="T7SS_ABC-Transporter"/>
</dbReference>
<feature type="domain" description="ABC-2 type transporter transmembrane" evidence="9">
    <location>
        <begin position="61"/>
        <end position="259"/>
    </location>
</feature>
<accession>A0ABX3SMH9</accession>
<feature type="transmembrane region" description="Helical" evidence="8">
    <location>
        <begin position="110"/>
        <end position="136"/>
    </location>
</feature>
<dbReference type="InterPro" id="IPR004377">
    <property type="entry name" value="ABC_transpt_DrrB/DrrC"/>
</dbReference>
<keyword evidence="3" id="KW-1003">Cell membrane</keyword>
<evidence type="ECO:0000313" key="10">
    <source>
        <dbReference type="EMBL" id="ORA77924.1"/>
    </source>
</evidence>
<feature type="transmembrane region" description="Helical" evidence="8">
    <location>
        <begin position="66"/>
        <end position="89"/>
    </location>
</feature>
<evidence type="ECO:0000256" key="6">
    <source>
        <dbReference type="ARBA" id="ARBA00023136"/>
    </source>
</evidence>
<comment type="caution">
    <text evidence="10">The sequence shown here is derived from an EMBL/GenBank/DDBJ whole genome shotgun (WGS) entry which is preliminary data.</text>
</comment>
<dbReference type="PIRSF" id="PIRSF006648">
    <property type="entry name" value="DrrB"/>
    <property type="match status" value="1"/>
</dbReference>
<evidence type="ECO:0000256" key="7">
    <source>
        <dbReference type="ARBA" id="ARBA00023251"/>
    </source>
</evidence>
<reference evidence="10 11" key="1">
    <citation type="submission" date="2017-02" db="EMBL/GenBank/DDBJ databases">
        <title>The new phylogeny of genus Mycobacterium.</title>
        <authorList>
            <person name="Tortoli E."/>
            <person name="Trovato A."/>
            <person name="Cirillo D.M."/>
        </authorList>
    </citation>
    <scope>NUCLEOTIDE SEQUENCE [LARGE SCALE GENOMIC DNA]</scope>
    <source>
        <strain evidence="10 11">IP1130001</strain>
    </source>
</reference>
<dbReference type="PANTHER" id="PTHR43077">
    <property type="entry name" value="TRANSPORT PERMEASE YVFS-RELATED"/>
    <property type="match status" value="1"/>
</dbReference>
<dbReference type="RefSeq" id="WP_071513458.1">
    <property type="nucleotide sequence ID" value="NZ_CP060015.1"/>
</dbReference>
<keyword evidence="11" id="KW-1185">Reference proteome</keyword>
<proteinExistence type="inferred from homology"/>
<sequence length="266" mass="28531">MTVEPHPSTRAQWWVLTARFVRPTLRNGELAMTIASSVVFTAGFYIPLHQIMSTATRGVCSSYAQYIMPLIALQAITFAAMSTAFRAATDSVQGINRRFRSMPIAAFAPVAARISAAVYRCLVALTVAVVCGYVIGFRFHRSAVYVVAFCALVLVVGALLSFAADLIGTGTRNPEATTPLLILPPLIFGLLSVGVQPAQQFPRWIQPIVRNQPVSQFVDTLRALAGDAAPFGGSVTWPVIAPTLAWLCGIVAVLIPASALVLSRRT</sequence>
<evidence type="ECO:0000259" key="9">
    <source>
        <dbReference type="Pfam" id="PF12698"/>
    </source>
</evidence>
<protein>
    <submittedName>
        <fullName evidence="10">Antibiotic transporter</fullName>
    </submittedName>
</protein>
<dbReference type="NCBIfam" id="TIGR00025">
    <property type="entry name" value="Mtu_efflux"/>
    <property type="match status" value="1"/>
</dbReference>
<feature type="transmembrane region" description="Helical" evidence="8">
    <location>
        <begin position="239"/>
        <end position="262"/>
    </location>
</feature>
<evidence type="ECO:0000256" key="3">
    <source>
        <dbReference type="ARBA" id="ARBA00022475"/>
    </source>
</evidence>
<evidence type="ECO:0000256" key="4">
    <source>
        <dbReference type="ARBA" id="ARBA00022692"/>
    </source>
</evidence>
<feature type="transmembrane region" description="Helical" evidence="8">
    <location>
        <begin position="176"/>
        <end position="195"/>
    </location>
</feature>
<comment type="similarity">
    <text evidence="2">Belongs to the ABC-2 integral membrane protein family.</text>
</comment>